<evidence type="ECO:0000259" key="2">
    <source>
        <dbReference type="PROSITE" id="PS50042"/>
    </source>
</evidence>
<accession>A0A078B0X0</accession>
<dbReference type="InParanoid" id="A0A078B0X0"/>
<dbReference type="InterPro" id="IPR000595">
    <property type="entry name" value="cNMP-bd_dom"/>
</dbReference>
<dbReference type="EMBL" id="CCKQ01016331">
    <property type="protein sequence ID" value="CDW88204.1"/>
    <property type="molecule type" value="Genomic_DNA"/>
</dbReference>
<reference evidence="3 4" key="1">
    <citation type="submission" date="2014-06" db="EMBL/GenBank/DDBJ databases">
        <authorList>
            <person name="Swart Estienne"/>
        </authorList>
    </citation>
    <scope>NUCLEOTIDE SEQUENCE [LARGE SCALE GENOMIC DNA]</scope>
    <source>
        <strain evidence="3 4">130c</strain>
    </source>
</reference>
<evidence type="ECO:0000256" key="1">
    <source>
        <dbReference type="SAM" id="MobiDB-lite"/>
    </source>
</evidence>
<feature type="domain" description="Cyclic nucleotide-binding" evidence="2">
    <location>
        <begin position="445"/>
        <end position="518"/>
    </location>
</feature>
<feature type="region of interest" description="Disordered" evidence="1">
    <location>
        <begin position="745"/>
        <end position="783"/>
    </location>
</feature>
<feature type="domain" description="Cyclic nucleotide-binding" evidence="2">
    <location>
        <begin position="516"/>
        <end position="643"/>
    </location>
</feature>
<dbReference type="InterPro" id="IPR014710">
    <property type="entry name" value="RmlC-like_jellyroll"/>
</dbReference>
<dbReference type="Gene3D" id="2.60.120.10">
    <property type="entry name" value="Jelly Rolls"/>
    <property type="match status" value="2"/>
</dbReference>
<dbReference type="SUPFAM" id="SSF51206">
    <property type="entry name" value="cAMP-binding domain-like"/>
    <property type="match status" value="2"/>
</dbReference>
<dbReference type="OrthoDB" id="2021138at2759"/>
<dbReference type="PANTHER" id="PTHR23011:SF28">
    <property type="entry name" value="CYCLIC NUCLEOTIDE-BINDING DOMAIN CONTAINING PROTEIN"/>
    <property type="match status" value="1"/>
</dbReference>
<dbReference type="AlphaFoldDB" id="A0A078B0X0"/>
<sequence length="783" mass="92759">MSFSPAQVQFPSISRYTKYDTSLLHSNQKFLNVQQKNVAYNQIDPQIDSYSKLRQATYDNRNKSQIQYMTLSADFNNSNLNKASAIIQNNPNLQSIDSISQSYNNISQGKVSKFLRKQDHHSHFRMKNQFRTSNEVASNHLNNKSVVMMTYGNQVSTENTIDQANQTHDYNMMQGYEDELDSVALSNINKSFNKIFTQKETVLQVSEKHIQDYVQKRAELFLNKMTKRFLVKKNRFAHLMQPPKVQLTEKQVLNELSMMSRNSGKNNQQSNQRHSSLFQNQKNLNHSIDSIKETNVQSEQSPVNNDQNVQTSLQRSITFYNRQEMAQQRYQDFKLKVKEDLMKDSVENGYGSKEDQEDIDKPLFENQTQDKVEFKRFIRLQKEGLVNIREIVAKNAERRTVEEKNHLLCFLKFRVPFFENYEKDLIFLMVERLEPKHFKPKDISEVGIYVNEEETCVAVLKDSKVFGERALENDDKRGATIIAHYPTLCLVLYKKDYKEIIYDWSYIKLLDLNNFLNEQKYQPNEIIYEIGSDPEVFYIIRSGKVILETIIEIEDFHKYPIVINILILMNQQANKEWEILKTKKRLLYRMKELKNGEIFGHDELLLDIKRRCRVRATTVCEIIYINKEEFFQAFPKNEIIKMRQETKDLDLNYLVEKITRQYANKKTLRLIRLYPWLEKARSNKTKSEKILKELAKVKLLQTFQEKVRITDENYEDMKLYEKRIARFVDKDSLDGIQQEEVIRNSIKNSQQNQRPRDLETKQEIQKEEGERLTGLGQYSQQSY</sequence>
<gene>
    <name evidence="3" type="primary">Contig16801.g17894</name>
    <name evidence="3" type="ORF">STYLEM_17322</name>
</gene>
<dbReference type="PROSITE" id="PS50042">
    <property type="entry name" value="CNMP_BINDING_3"/>
    <property type="match status" value="2"/>
</dbReference>
<evidence type="ECO:0000313" key="4">
    <source>
        <dbReference type="Proteomes" id="UP000039865"/>
    </source>
</evidence>
<dbReference type="Proteomes" id="UP000039865">
    <property type="component" value="Unassembled WGS sequence"/>
</dbReference>
<proteinExistence type="predicted"/>
<protein>
    <recommendedName>
        <fullName evidence="2">Cyclic nucleotide-binding domain-containing protein</fullName>
    </recommendedName>
</protein>
<feature type="compositionally biased region" description="Basic and acidic residues" evidence="1">
    <location>
        <begin position="754"/>
        <end position="771"/>
    </location>
</feature>
<name>A0A078B0X0_STYLE</name>
<dbReference type="PANTHER" id="PTHR23011">
    <property type="entry name" value="CYCLIC NUCLEOTIDE-BINDING DOMAIN CONTAINING PROTEIN"/>
    <property type="match status" value="1"/>
</dbReference>
<dbReference type="CDD" id="cd00038">
    <property type="entry name" value="CAP_ED"/>
    <property type="match status" value="1"/>
</dbReference>
<evidence type="ECO:0000313" key="3">
    <source>
        <dbReference type="EMBL" id="CDW88204.1"/>
    </source>
</evidence>
<keyword evidence="4" id="KW-1185">Reference proteome</keyword>
<organism evidence="3 4">
    <name type="scientific">Stylonychia lemnae</name>
    <name type="common">Ciliate</name>
    <dbReference type="NCBI Taxonomy" id="5949"/>
    <lineage>
        <taxon>Eukaryota</taxon>
        <taxon>Sar</taxon>
        <taxon>Alveolata</taxon>
        <taxon>Ciliophora</taxon>
        <taxon>Intramacronucleata</taxon>
        <taxon>Spirotrichea</taxon>
        <taxon>Stichotrichia</taxon>
        <taxon>Sporadotrichida</taxon>
        <taxon>Oxytrichidae</taxon>
        <taxon>Stylonychinae</taxon>
        <taxon>Stylonychia</taxon>
    </lineage>
</organism>
<dbReference type="InterPro" id="IPR018490">
    <property type="entry name" value="cNMP-bd_dom_sf"/>
</dbReference>